<evidence type="ECO:0000256" key="2">
    <source>
        <dbReference type="SAM" id="MobiDB-lite"/>
    </source>
</evidence>
<proteinExistence type="predicted"/>
<feature type="region of interest" description="Disordered" evidence="2">
    <location>
        <begin position="441"/>
        <end position="476"/>
    </location>
</feature>
<sequence length="895" mass="97710">MLSIQHTRTLLSHIRHSEDESIAFKVGGVDTLAAMDKVSGPDDNVTHGSGSGSDYSDLTGLENETDEFGRRILQHQRDVQRLNNALRPGQRAFRKARPRPRASDRLAQENGRIEVNGDGRPSSAESAASEPAVNPPRQWATKAKPRSEWLRRKQAEGDQGTIEHQNGQNNQQQTDASNIILHRTAYTGDEDWVAVAKDSMDPMETTPPSMRRRRPDSTPSSMQHMNTTVNDTGGGEDGEFTAADLLASTPALNRRDRRIDELTKREIASINERGVTRRNLEQILDHTSLKTAEARPVTAPPEPLSPKIRRRKSLMASKENLPPTGEHNRLYKGAETVGLVSQTSEAVTFKNVQRPGHTRTESYDLLKKLARVSSMSPSPVRSHTKNDSAESDKMTKSVTELDLGPLSAKSSNSDYLATVRPQTADAKVAGKRDEEVAEAQNGFNVQDDEQLPETPPDLPLEPVDKQMVGPPLNTKVEPPDIGTKPAPQPDMQECKTPVVTGAWLDTPAPTTDLRPLLKATDSEINRAFGTPSAIASLEPKHNPLGDLARRVVSEPPLAKSALADVLNAARDEPDVQFGDTTIQSLENIVNPDTEATDTALSIDITEIAQEVADALDAEGGAHSLTQSEKDRRQERLAIEAMNKHLRAARTSIKDANRGLRRVENKIETAQASQIAPSFPTTTSITPSPNTNHHSHICLTCGHPAPTSAWRTLWAELTSCFYTLPAPTPTTPTLGSRLRHIRLTYLGLACLCWTGWFLIETALCWHYCPVLYAEHMVGYGVKEWNAPQFPFVLPTVIFRPWRRVWEPVVDAVGCWVGSVVGWSEPVAVPVPAFGGGGVGGGGRVRGSLVSEGFGTTAEWARTATQGVVRASERVVLSAVDAAAEVGSMWEDEVVGQ</sequence>
<feature type="compositionally biased region" description="Low complexity" evidence="2">
    <location>
        <begin position="121"/>
        <end position="132"/>
    </location>
</feature>
<feature type="region of interest" description="Disordered" evidence="2">
    <location>
        <begin position="372"/>
        <end position="397"/>
    </location>
</feature>
<accession>A0AAN7YN93</accession>
<feature type="compositionally biased region" description="Basic and acidic residues" evidence="2">
    <location>
        <begin position="145"/>
        <end position="156"/>
    </location>
</feature>
<feature type="coiled-coil region" evidence="1">
    <location>
        <begin position="645"/>
        <end position="672"/>
    </location>
</feature>
<dbReference type="AlphaFoldDB" id="A0AAN7YN93"/>
<feature type="region of interest" description="Disordered" evidence="2">
    <location>
        <begin position="84"/>
        <end position="175"/>
    </location>
</feature>
<evidence type="ECO:0000313" key="3">
    <source>
        <dbReference type="EMBL" id="KAK5108354.1"/>
    </source>
</evidence>
<feature type="compositionally biased region" description="Basic and acidic residues" evidence="2">
    <location>
        <begin position="384"/>
        <end position="395"/>
    </location>
</feature>
<gene>
    <name evidence="3" type="ORF">LTR62_008384</name>
</gene>
<dbReference type="Proteomes" id="UP001310890">
    <property type="component" value="Unassembled WGS sequence"/>
</dbReference>
<organism evidence="3 4">
    <name type="scientific">Meristemomyces frigidus</name>
    <dbReference type="NCBI Taxonomy" id="1508187"/>
    <lineage>
        <taxon>Eukaryota</taxon>
        <taxon>Fungi</taxon>
        <taxon>Dikarya</taxon>
        <taxon>Ascomycota</taxon>
        <taxon>Pezizomycotina</taxon>
        <taxon>Dothideomycetes</taxon>
        <taxon>Dothideomycetidae</taxon>
        <taxon>Mycosphaerellales</taxon>
        <taxon>Teratosphaeriaceae</taxon>
        <taxon>Meristemomyces</taxon>
    </lineage>
</organism>
<feature type="compositionally biased region" description="Low complexity" evidence="2">
    <location>
        <begin position="372"/>
        <end position="381"/>
    </location>
</feature>
<reference evidence="3" key="1">
    <citation type="submission" date="2023-08" db="EMBL/GenBank/DDBJ databases">
        <title>Black Yeasts Isolated from many extreme environments.</title>
        <authorList>
            <person name="Coleine C."/>
            <person name="Stajich J.E."/>
            <person name="Selbmann L."/>
        </authorList>
    </citation>
    <scope>NUCLEOTIDE SEQUENCE</scope>
    <source>
        <strain evidence="3">CCFEE 5401</strain>
    </source>
</reference>
<evidence type="ECO:0000313" key="4">
    <source>
        <dbReference type="Proteomes" id="UP001310890"/>
    </source>
</evidence>
<feature type="compositionally biased region" description="Polar residues" evidence="2">
    <location>
        <begin position="46"/>
        <end position="56"/>
    </location>
</feature>
<feature type="region of interest" description="Disordered" evidence="2">
    <location>
        <begin position="200"/>
        <end position="235"/>
    </location>
</feature>
<feature type="compositionally biased region" description="Polar residues" evidence="2">
    <location>
        <begin position="162"/>
        <end position="175"/>
    </location>
</feature>
<feature type="compositionally biased region" description="Basic and acidic residues" evidence="2">
    <location>
        <begin position="101"/>
        <end position="117"/>
    </location>
</feature>
<keyword evidence="1" id="KW-0175">Coiled coil</keyword>
<feature type="region of interest" description="Disordered" evidence="2">
    <location>
        <begin position="40"/>
        <end position="61"/>
    </location>
</feature>
<feature type="compositionally biased region" description="Polar residues" evidence="2">
    <location>
        <begin position="217"/>
        <end position="231"/>
    </location>
</feature>
<name>A0AAN7YN93_9PEZI</name>
<comment type="caution">
    <text evidence="3">The sequence shown here is derived from an EMBL/GenBank/DDBJ whole genome shotgun (WGS) entry which is preliminary data.</text>
</comment>
<dbReference type="EMBL" id="JAVRRL010000088">
    <property type="protein sequence ID" value="KAK5108354.1"/>
    <property type="molecule type" value="Genomic_DNA"/>
</dbReference>
<evidence type="ECO:0000256" key="1">
    <source>
        <dbReference type="SAM" id="Coils"/>
    </source>
</evidence>
<protein>
    <submittedName>
        <fullName evidence="3">Uncharacterized protein</fullName>
    </submittedName>
</protein>